<proteinExistence type="predicted"/>
<dbReference type="EMBL" id="MN740596">
    <property type="protein sequence ID" value="QHS78333.1"/>
    <property type="molecule type" value="Genomic_DNA"/>
</dbReference>
<reference evidence="1" key="1">
    <citation type="journal article" date="2020" name="Nature">
        <title>Giant virus diversity and host interactions through global metagenomics.</title>
        <authorList>
            <person name="Schulz F."/>
            <person name="Roux S."/>
            <person name="Paez-Espino D."/>
            <person name="Jungbluth S."/>
            <person name="Walsh D.A."/>
            <person name="Denef V.J."/>
            <person name="McMahon K.D."/>
            <person name="Konstantinidis K.T."/>
            <person name="Eloe-Fadrosh E.A."/>
            <person name="Kyrpides N.C."/>
            <person name="Woyke T."/>
        </authorList>
    </citation>
    <scope>NUCLEOTIDE SEQUENCE</scope>
    <source>
        <strain evidence="1">GVMAG-S-1021933-23</strain>
    </source>
</reference>
<organism evidence="1">
    <name type="scientific">viral metagenome</name>
    <dbReference type="NCBI Taxonomy" id="1070528"/>
    <lineage>
        <taxon>unclassified sequences</taxon>
        <taxon>metagenomes</taxon>
        <taxon>organismal metagenomes</taxon>
    </lineage>
</organism>
<protein>
    <submittedName>
        <fullName evidence="1">Uncharacterized protein</fullName>
    </submittedName>
</protein>
<accession>A0A6C0AFU2</accession>
<sequence length="264" mass="31564">MKLYEVPKWLQEGELFKTFLENEGLNSDLPEKLELKIIQEVKINSFKDFEKVLQISKFWMLKIYPLEIYIYAFDNKINDEDLKVNKVLIKYKNIILEDYKNILSSKLIHFLEDCACVDYSVYKTGYTFDMINILNFHDDVKFYSLKELKKINPIKNKFERKNIPSSKKDINYYKPVFIYDHSFKNENMKAGIYFWKELPIENYVEDILNIINKSDSGIIVFENTEYALNFLQNSQYCCIYGSEPKETFKGNVSFDYYEYHSESG</sequence>
<dbReference type="AlphaFoldDB" id="A0A6C0AFU2"/>
<name>A0A6C0AFU2_9ZZZZ</name>
<evidence type="ECO:0000313" key="1">
    <source>
        <dbReference type="EMBL" id="QHS78333.1"/>
    </source>
</evidence>